<proteinExistence type="predicted"/>
<evidence type="ECO:0000313" key="1">
    <source>
        <dbReference type="EMBL" id="CAG7716163.1"/>
    </source>
</evidence>
<protein>
    <submittedName>
        <fullName evidence="1">Uncharacterized protein</fullName>
    </submittedName>
</protein>
<evidence type="ECO:0000313" key="2">
    <source>
        <dbReference type="Proteomes" id="UP000708208"/>
    </source>
</evidence>
<comment type="caution">
    <text evidence="1">The sequence shown here is derived from an EMBL/GenBank/DDBJ whole genome shotgun (WGS) entry which is preliminary data.</text>
</comment>
<dbReference type="EMBL" id="CAJVCH010036337">
    <property type="protein sequence ID" value="CAG7716163.1"/>
    <property type="molecule type" value="Genomic_DNA"/>
</dbReference>
<reference evidence="1" key="1">
    <citation type="submission" date="2021-06" db="EMBL/GenBank/DDBJ databases">
        <authorList>
            <person name="Hodson N. C."/>
            <person name="Mongue J. A."/>
            <person name="Jaron S. K."/>
        </authorList>
    </citation>
    <scope>NUCLEOTIDE SEQUENCE</scope>
</reference>
<feature type="non-terminal residue" evidence="1">
    <location>
        <position position="1"/>
    </location>
</feature>
<organism evidence="1 2">
    <name type="scientific">Allacma fusca</name>
    <dbReference type="NCBI Taxonomy" id="39272"/>
    <lineage>
        <taxon>Eukaryota</taxon>
        <taxon>Metazoa</taxon>
        <taxon>Ecdysozoa</taxon>
        <taxon>Arthropoda</taxon>
        <taxon>Hexapoda</taxon>
        <taxon>Collembola</taxon>
        <taxon>Symphypleona</taxon>
        <taxon>Sminthuridae</taxon>
        <taxon>Allacma</taxon>
    </lineage>
</organism>
<keyword evidence="2" id="KW-1185">Reference proteome</keyword>
<gene>
    <name evidence="1" type="ORF">AFUS01_LOCUS5690</name>
</gene>
<dbReference type="Proteomes" id="UP000708208">
    <property type="component" value="Unassembled WGS sequence"/>
</dbReference>
<accession>A0A8J2NNJ1</accession>
<sequence length="9" mass="919">MSPAPNVGF</sequence>
<name>A0A8J2NNJ1_9HEXA</name>